<accession>A0A3B1D3Q4</accession>
<sequence>MAFYFLILKDLPSVEQLKSYKPAAVTKVYASDNVLIGEFKMERGRYVGISEIPQYLVYAVLATEDSRFFEHKGLDYFALMRALGKDIIHWRFKEGGSTITQQLAKILYLSHEKTLRRKFREAILAMRIERELSKEEILELYMNRTYFGEGAYGVEMASRVYFGKSVREIDLSEAAMLAGLLKSPGYYSPYKNIKRAEDRMKLVLMRMEKEGFLRPSERRRAAKRGLRLLNAGAKKEGYGYFLSYVRNYLEEEYGTEMVYKGGLRVYTTLRRWAQIQARRALREGLESVDRQRGWRGVTGHIDGVDVQKELGSIAKADVLSSLKGELLRATVLRVYRDRAILKVNGAYGILKLRDALWARKVFRPKQKTPLYTENFNLEKLLSTGDIILVKLITIEDGVAYVSLEQEPLVQGALIAVQPKTGYIEAMAGGYDFRKSQFNRVLNARRQAGSAFKPVVYALALQKGLTPATIIKDEQISYPTGDGGQWEPVNYDRKYSGPVRLREALVKSLNVATVRLAEFLGVEDLVSLAKACGFEGNIPNDLSLALGSLTVSPLRLTMCYTVFANEGVRMNPVAIKQVVSSDGRILEFNIPEGSRVTSPEVAYLVTSMLEDVIQRGTGRRAAGLKVPSAGKTGTTDNFIDAWFVGYTPGLLAGIWVGYDDPLSLGNGMSGGRVAAPIWLNFMRAVTKDDTGDFIKPDNIVKYYIDKETGLQVLNNSANSIEEYFIDGTEPEWKYMNRLRKLLKSLFGGTGND</sequence>
<dbReference type="InterPro" id="IPR001264">
    <property type="entry name" value="Glyco_trans_51"/>
</dbReference>
<evidence type="ECO:0000256" key="21">
    <source>
        <dbReference type="ARBA" id="ARBA00044770"/>
    </source>
</evidence>
<dbReference type="Pfam" id="PF17092">
    <property type="entry name" value="PCB_OB"/>
    <property type="match status" value="1"/>
</dbReference>
<keyword evidence="4" id="KW-1003">Cell membrane</keyword>
<evidence type="ECO:0000256" key="15">
    <source>
        <dbReference type="ARBA" id="ARBA00022989"/>
    </source>
</evidence>
<dbReference type="SUPFAM" id="SSF53955">
    <property type="entry name" value="Lysozyme-like"/>
    <property type="match status" value="1"/>
</dbReference>
<dbReference type="InterPro" id="IPR036950">
    <property type="entry name" value="PBP_transglycosylase"/>
</dbReference>
<dbReference type="GO" id="GO:0009252">
    <property type="term" value="P:peptidoglycan biosynthetic process"/>
    <property type="evidence" value="ECO:0007669"/>
    <property type="project" value="UniProtKB-KW"/>
</dbReference>
<evidence type="ECO:0000256" key="16">
    <source>
        <dbReference type="ARBA" id="ARBA00023136"/>
    </source>
</evidence>
<keyword evidence="8 26" id="KW-0328">Glycosyltransferase</keyword>
<keyword evidence="6" id="KW-0121">Carboxypeptidase</keyword>
<dbReference type="EC" id="2.4.99.28" evidence="21"/>
<evidence type="ECO:0000259" key="25">
    <source>
        <dbReference type="Pfam" id="PF17092"/>
    </source>
</evidence>
<dbReference type="GO" id="GO:0071555">
    <property type="term" value="P:cell wall organization"/>
    <property type="evidence" value="ECO:0007669"/>
    <property type="project" value="UniProtKB-KW"/>
</dbReference>
<feature type="domain" description="Penicillin-binding protein transpeptidase" evidence="23">
    <location>
        <begin position="411"/>
        <end position="677"/>
    </location>
</feature>
<dbReference type="GO" id="GO:0046677">
    <property type="term" value="P:response to antibiotic"/>
    <property type="evidence" value="ECO:0007669"/>
    <property type="project" value="UniProtKB-KW"/>
</dbReference>
<dbReference type="InterPro" id="IPR031376">
    <property type="entry name" value="PCB_OB"/>
</dbReference>
<evidence type="ECO:0000256" key="2">
    <source>
        <dbReference type="ARBA" id="ARBA00012448"/>
    </source>
</evidence>
<dbReference type="PANTHER" id="PTHR32282">
    <property type="entry name" value="BINDING PROTEIN TRANSPEPTIDASE, PUTATIVE-RELATED"/>
    <property type="match status" value="1"/>
</dbReference>
<dbReference type="EMBL" id="UOGH01000295">
    <property type="protein sequence ID" value="VAX33401.1"/>
    <property type="molecule type" value="Genomic_DNA"/>
</dbReference>
<dbReference type="FunFam" id="1.10.3810.10:FF:000003">
    <property type="entry name" value="Penicillin-binding protein 1a"/>
    <property type="match status" value="1"/>
</dbReference>
<keyword evidence="5" id="KW-0997">Cell inner membrane</keyword>
<evidence type="ECO:0000256" key="13">
    <source>
        <dbReference type="ARBA" id="ARBA00022968"/>
    </source>
</evidence>
<dbReference type="Gene3D" id="3.40.710.10">
    <property type="entry name" value="DD-peptidase/beta-lactamase superfamily"/>
    <property type="match status" value="2"/>
</dbReference>
<dbReference type="NCBIfam" id="TIGR02074">
    <property type="entry name" value="PBP_1a_fam"/>
    <property type="match status" value="1"/>
</dbReference>
<keyword evidence="13" id="KW-0735">Signal-anchor</keyword>
<evidence type="ECO:0000256" key="3">
    <source>
        <dbReference type="ARBA" id="ARBA00018638"/>
    </source>
</evidence>
<dbReference type="EC" id="3.4.16.4" evidence="2"/>
<proteinExistence type="predicted"/>
<keyword evidence="12" id="KW-0133">Cell shape</keyword>
<evidence type="ECO:0000259" key="23">
    <source>
        <dbReference type="Pfam" id="PF00905"/>
    </source>
</evidence>
<evidence type="ECO:0000256" key="18">
    <source>
        <dbReference type="ARBA" id="ARBA00023268"/>
    </source>
</evidence>
<keyword evidence="9 26" id="KW-0808">Transferase</keyword>
<keyword evidence="18" id="KW-0511">Multifunctional enzyme</keyword>
<gene>
    <name evidence="26" type="ORF">MNBD_NITROSPIRAE02-62</name>
</gene>
<keyword evidence="14" id="KW-0573">Peptidoglycan synthesis</keyword>
<dbReference type="GO" id="GO:0008658">
    <property type="term" value="F:penicillin binding"/>
    <property type="evidence" value="ECO:0007669"/>
    <property type="project" value="InterPro"/>
</dbReference>
<evidence type="ECO:0000256" key="17">
    <source>
        <dbReference type="ARBA" id="ARBA00023251"/>
    </source>
</evidence>
<dbReference type="Pfam" id="PF00905">
    <property type="entry name" value="Transpeptidase"/>
    <property type="match status" value="1"/>
</dbReference>
<evidence type="ECO:0000256" key="6">
    <source>
        <dbReference type="ARBA" id="ARBA00022645"/>
    </source>
</evidence>
<evidence type="ECO:0000256" key="7">
    <source>
        <dbReference type="ARBA" id="ARBA00022670"/>
    </source>
</evidence>
<keyword evidence="16" id="KW-0472">Membrane</keyword>
<evidence type="ECO:0000256" key="20">
    <source>
        <dbReference type="ARBA" id="ARBA00034000"/>
    </source>
</evidence>
<evidence type="ECO:0000256" key="22">
    <source>
        <dbReference type="ARBA" id="ARBA00049902"/>
    </source>
</evidence>
<dbReference type="Pfam" id="PF00912">
    <property type="entry name" value="Transgly"/>
    <property type="match status" value="1"/>
</dbReference>
<comment type="subcellular location">
    <subcellularLocation>
        <location evidence="1">Cell inner membrane</location>
        <topology evidence="1">Single-pass type II membrane protein</topology>
    </subcellularLocation>
</comment>
<evidence type="ECO:0000256" key="10">
    <source>
        <dbReference type="ARBA" id="ARBA00022692"/>
    </source>
</evidence>
<evidence type="ECO:0000313" key="26">
    <source>
        <dbReference type="EMBL" id="VAX33401.1"/>
    </source>
</evidence>
<evidence type="ECO:0000256" key="11">
    <source>
        <dbReference type="ARBA" id="ARBA00022801"/>
    </source>
</evidence>
<dbReference type="GO" id="GO:0005886">
    <property type="term" value="C:plasma membrane"/>
    <property type="evidence" value="ECO:0007669"/>
    <property type="project" value="UniProtKB-SubCell"/>
</dbReference>
<keyword evidence="7" id="KW-0645">Protease</keyword>
<dbReference type="GO" id="GO:0030288">
    <property type="term" value="C:outer membrane-bounded periplasmic space"/>
    <property type="evidence" value="ECO:0007669"/>
    <property type="project" value="TreeGrafter"/>
</dbReference>
<keyword evidence="15" id="KW-1133">Transmembrane helix</keyword>
<evidence type="ECO:0000256" key="19">
    <source>
        <dbReference type="ARBA" id="ARBA00023316"/>
    </source>
</evidence>
<keyword evidence="10" id="KW-0812">Transmembrane</keyword>
<dbReference type="GO" id="GO:0009002">
    <property type="term" value="F:serine-type D-Ala-D-Ala carboxypeptidase activity"/>
    <property type="evidence" value="ECO:0007669"/>
    <property type="project" value="UniProtKB-EC"/>
</dbReference>
<dbReference type="Gene3D" id="1.10.3810.10">
    <property type="entry name" value="Biosynthetic peptidoglycan transglycosylase-like"/>
    <property type="match status" value="1"/>
</dbReference>
<dbReference type="InterPro" id="IPR023346">
    <property type="entry name" value="Lysozyme-like_dom_sf"/>
</dbReference>
<evidence type="ECO:0000256" key="5">
    <source>
        <dbReference type="ARBA" id="ARBA00022519"/>
    </source>
</evidence>
<evidence type="ECO:0000256" key="12">
    <source>
        <dbReference type="ARBA" id="ARBA00022960"/>
    </source>
</evidence>
<evidence type="ECO:0000256" key="4">
    <source>
        <dbReference type="ARBA" id="ARBA00022475"/>
    </source>
</evidence>
<dbReference type="AlphaFoldDB" id="A0A3B1D3Q4"/>
<evidence type="ECO:0000256" key="9">
    <source>
        <dbReference type="ARBA" id="ARBA00022679"/>
    </source>
</evidence>
<protein>
    <recommendedName>
        <fullName evidence="3">Penicillin-binding protein 1A</fullName>
        <ecNumber evidence="21">2.4.99.28</ecNumber>
        <ecNumber evidence="2">3.4.16.4</ecNumber>
    </recommendedName>
</protein>
<dbReference type="GO" id="GO:0006508">
    <property type="term" value="P:proteolysis"/>
    <property type="evidence" value="ECO:0007669"/>
    <property type="project" value="UniProtKB-KW"/>
</dbReference>
<feature type="domain" description="Glycosyl transferase family 51" evidence="24">
    <location>
        <begin position="35"/>
        <end position="207"/>
    </location>
</feature>
<comment type="catalytic activity">
    <reaction evidence="20">
        <text>Preferential cleavage: (Ac)2-L-Lys-D-Ala-|-D-Ala. Also transpeptidation of peptidyl-alanyl moieties that are N-acyl substituents of D-alanine.</text>
        <dbReference type="EC" id="3.4.16.4"/>
    </reaction>
</comment>
<dbReference type="InterPro" id="IPR001460">
    <property type="entry name" value="PCN-bd_Tpept"/>
</dbReference>
<dbReference type="SUPFAM" id="SSF56601">
    <property type="entry name" value="beta-lactamase/transpeptidase-like"/>
    <property type="match status" value="1"/>
</dbReference>
<organism evidence="26">
    <name type="scientific">hydrothermal vent metagenome</name>
    <dbReference type="NCBI Taxonomy" id="652676"/>
    <lineage>
        <taxon>unclassified sequences</taxon>
        <taxon>metagenomes</taxon>
        <taxon>ecological metagenomes</taxon>
    </lineage>
</organism>
<evidence type="ECO:0000256" key="14">
    <source>
        <dbReference type="ARBA" id="ARBA00022984"/>
    </source>
</evidence>
<dbReference type="InterPro" id="IPR012338">
    <property type="entry name" value="Beta-lactam/transpept-like"/>
</dbReference>
<feature type="domain" description="Penicillin-binding protein OB-like" evidence="25">
    <location>
        <begin position="294"/>
        <end position="409"/>
    </location>
</feature>
<reference evidence="26" key="1">
    <citation type="submission" date="2018-06" db="EMBL/GenBank/DDBJ databases">
        <authorList>
            <person name="Zhirakovskaya E."/>
        </authorList>
    </citation>
    <scope>NUCLEOTIDE SEQUENCE</scope>
</reference>
<keyword evidence="11" id="KW-0378">Hydrolase</keyword>
<dbReference type="PANTHER" id="PTHR32282:SF27">
    <property type="entry name" value="PENICILLIN-BINDING PROTEIN 1A"/>
    <property type="match status" value="1"/>
</dbReference>
<dbReference type="GO" id="GO:0008360">
    <property type="term" value="P:regulation of cell shape"/>
    <property type="evidence" value="ECO:0007669"/>
    <property type="project" value="UniProtKB-KW"/>
</dbReference>
<dbReference type="InterPro" id="IPR050396">
    <property type="entry name" value="Glycosyltr_51/Transpeptidase"/>
</dbReference>
<keyword evidence="17" id="KW-0046">Antibiotic resistance</keyword>
<evidence type="ECO:0000256" key="1">
    <source>
        <dbReference type="ARBA" id="ARBA00004249"/>
    </source>
</evidence>
<evidence type="ECO:0000259" key="24">
    <source>
        <dbReference type="Pfam" id="PF00912"/>
    </source>
</evidence>
<name>A0A3B1D3Q4_9ZZZZ</name>
<comment type="catalytic activity">
    <reaction evidence="22">
        <text>[GlcNAc-(1-&gt;4)-Mur2Ac(oyl-L-Ala-gamma-D-Glu-L-Lys-D-Ala-D-Ala)](n)-di-trans,octa-cis-undecaprenyl diphosphate + beta-D-GlcNAc-(1-&gt;4)-Mur2Ac(oyl-L-Ala-gamma-D-Glu-L-Lys-D-Ala-D-Ala)-di-trans,octa-cis-undecaprenyl diphosphate = [GlcNAc-(1-&gt;4)-Mur2Ac(oyl-L-Ala-gamma-D-Glu-L-Lys-D-Ala-D-Ala)](n+1)-di-trans,octa-cis-undecaprenyl diphosphate + di-trans,octa-cis-undecaprenyl diphosphate + H(+)</text>
        <dbReference type="Rhea" id="RHEA:23708"/>
        <dbReference type="Rhea" id="RHEA-COMP:9602"/>
        <dbReference type="Rhea" id="RHEA-COMP:9603"/>
        <dbReference type="ChEBI" id="CHEBI:15378"/>
        <dbReference type="ChEBI" id="CHEBI:58405"/>
        <dbReference type="ChEBI" id="CHEBI:60033"/>
        <dbReference type="ChEBI" id="CHEBI:78435"/>
        <dbReference type="EC" id="2.4.99.28"/>
    </reaction>
</comment>
<dbReference type="GO" id="GO:0008955">
    <property type="term" value="F:peptidoglycan glycosyltransferase activity"/>
    <property type="evidence" value="ECO:0007669"/>
    <property type="project" value="UniProtKB-EC"/>
</dbReference>
<keyword evidence="19" id="KW-0961">Cell wall biogenesis/degradation</keyword>
<evidence type="ECO:0000256" key="8">
    <source>
        <dbReference type="ARBA" id="ARBA00022676"/>
    </source>
</evidence>